<dbReference type="OrthoDB" id="2309723at2759"/>
<dbReference type="Gene3D" id="1.20.1050.10">
    <property type="match status" value="1"/>
</dbReference>
<dbReference type="VEuPathDB" id="FungiDB:PV10_01094"/>
<evidence type="ECO:0000313" key="6">
    <source>
        <dbReference type="Proteomes" id="UP000288859"/>
    </source>
</evidence>
<evidence type="ECO:0000313" key="5">
    <source>
        <dbReference type="EMBL" id="RVX69022.1"/>
    </source>
</evidence>
<dbReference type="Pfam" id="PF02798">
    <property type="entry name" value="GST_N"/>
    <property type="match status" value="1"/>
</dbReference>
<evidence type="ECO:0000256" key="2">
    <source>
        <dbReference type="RuleBase" id="RU003494"/>
    </source>
</evidence>
<dbReference type="PANTHER" id="PTHR44051:SF9">
    <property type="entry name" value="GLUTATHIONE S-TRANSFERASE 1"/>
    <property type="match status" value="1"/>
</dbReference>
<evidence type="ECO:0000259" key="3">
    <source>
        <dbReference type="PROSITE" id="PS50404"/>
    </source>
</evidence>
<accession>A0A438N015</accession>
<organism evidence="5 6">
    <name type="scientific">Exophiala mesophila</name>
    <name type="common">Black yeast-like fungus</name>
    <dbReference type="NCBI Taxonomy" id="212818"/>
    <lineage>
        <taxon>Eukaryota</taxon>
        <taxon>Fungi</taxon>
        <taxon>Dikarya</taxon>
        <taxon>Ascomycota</taxon>
        <taxon>Pezizomycotina</taxon>
        <taxon>Eurotiomycetes</taxon>
        <taxon>Chaetothyriomycetidae</taxon>
        <taxon>Chaetothyriales</taxon>
        <taxon>Herpotrichiellaceae</taxon>
        <taxon>Exophiala</taxon>
    </lineage>
</organism>
<dbReference type="Pfam" id="PF00043">
    <property type="entry name" value="GST_C"/>
    <property type="match status" value="1"/>
</dbReference>
<dbReference type="SUPFAM" id="SSF47616">
    <property type="entry name" value="GST C-terminal domain-like"/>
    <property type="match status" value="1"/>
</dbReference>
<proteinExistence type="inferred from homology"/>
<dbReference type="AlphaFoldDB" id="A0A438N015"/>
<dbReference type="InterPro" id="IPR036249">
    <property type="entry name" value="Thioredoxin-like_sf"/>
</dbReference>
<dbReference type="InterPro" id="IPR036282">
    <property type="entry name" value="Glutathione-S-Trfase_C_sf"/>
</dbReference>
<dbReference type="PANTHER" id="PTHR44051">
    <property type="entry name" value="GLUTATHIONE S-TRANSFERASE-RELATED"/>
    <property type="match status" value="1"/>
</dbReference>
<sequence length="204" mass="22300">MTTPKPDITLYFLGASRAIRIAWLLEELSLSYTLVSSPRASNGLAAPEFKAKIPTKLGKSPTVQDGDIVVQESGAIAEAKVREWIAASEGTFMLHALAVLYARWRIPNAASSYLPEMEQALSPNVQNDLNWLESELSSNESGGRYLVGSDLTAADILMGFSIEFILMRRLGTDGGSWPKVQTWLSGITNRDAYKLAVEKTGYSL</sequence>
<dbReference type="InterPro" id="IPR004046">
    <property type="entry name" value="GST_C"/>
</dbReference>
<dbReference type="CDD" id="cd03046">
    <property type="entry name" value="GST_N_GTT1_like"/>
    <property type="match status" value="1"/>
</dbReference>
<comment type="similarity">
    <text evidence="1 2">Belongs to the GST superfamily.</text>
</comment>
<protein>
    <recommendedName>
        <fullName evidence="7">GST C-terminal domain-containing protein</fullName>
    </recommendedName>
</protein>
<dbReference type="PROSITE" id="PS50405">
    <property type="entry name" value="GST_CTER"/>
    <property type="match status" value="1"/>
</dbReference>
<evidence type="ECO:0000256" key="1">
    <source>
        <dbReference type="ARBA" id="ARBA00007409"/>
    </source>
</evidence>
<gene>
    <name evidence="5" type="ORF">B0A52_08089</name>
</gene>
<dbReference type="InterPro" id="IPR004045">
    <property type="entry name" value="Glutathione_S-Trfase_N"/>
</dbReference>
<reference evidence="5 6" key="1">
    <citation type="submission" date="2017-03" db="EMBL/GenBank/DDBJ databases">
        <title>Genomes of endolithic fungi from Antarctica.</title>
        <authorList>
            <person name="Coleine C."/>
            <person name="Masonjones S."/>
            <person name="Stajich J.E."/>
        </authorList>
    </citation>
    <scope>NUCLEOTIDE SEQUENCE [LARGE SCALE GENOMIC DNA]</scope>
    <source>
        <strain evidence="5 6">CCFEE 6314</strain>
    </source>
</reference>
<feature type="domain" description="GST C-terminal" evidence="4">
    <location>
        <begin position="74"/>
        <end position="204"/>
    </location>
</feature>
<dbReference type="Proteomes" id="UP000288859">
    <property type="component" value="Unassembled WGS sequence"/>
</dbReference>
<dbReference type="Gene3D" id="3.40.30.10">
    <property type="entry name" value="Glutaredoxin"/>
    <property type="match status" value="1"/>
</dbReference>
<feature type="domain" description="GST N-terminal" evidence="3">
    <location>
        <begin position="5"/>
        <end position="88"/>
    </location>
</feature>
<dbReference type="InterPro" id="IPR010987">
    <property type="entry name" value="Glutathione-S-Trfase_C-like"/>
</dbReference>
<dbReference type="SUPFAM" id="SSF52833">
    <property type="entry name" value="Thioredoxin-like"/>
    <property type="match status" value="1"/>
</dbReference>
<name>A0A438N015_EXOME</name>
<evidence type="ECO:0000259" key="4">
    <source>
        <dbReference type="PROSITE" id="PS50405"/>
    </source>
</evidence>
<comment type="caution">
    <text evidence="5">The sequence shown here is derived from an EMBL/GenBank/DDBJ whole genome shotgun (WGS) entry which is preliminary data.</text>
</comment>
<evidence type="ECO:0008006" key="7">
    <source>
        <dbReference type="Google" id="ProtNLM"/>
    </source>
</evidence>
<dbReference type="PROSITE" id="PS50404">
    <property type="entry name" value="GST_NTER"/>
    <property type="match status" value="1"/>
</dbReference>
<dbReference type="EMBL" id="NAJM01000033">
    <property type="protein sequence ID" value="RVX69022.1"/>
    <property type="molecule type" value="Genomic_DNA"/>
</dbReference>